<sequence>MILHLFSGLFPYRDFTLLLSLSRWLFWLGILHSLSTKAEFFASFKQK</sequence>
<dbReference type="EMBL" id="AOGZ02000014">
    <property type="protein sequence ID" value="EOQ97257.1"/>
    <property type="molecule type" value="Genomic_DNA"/>
</dbReference>
<dbReference type="Proteomes" id="UP000013984">
    <property type="component" value="Unassembled WGS sequence"/>
</dbReference>
<keyword evidence="2" id="KW-1185">Reference proteome</keyword>
<reference evidence="1" key="1">
    <citation type="submission" date="2013-04" db="EMBL/GenBank/DDBJ databases">
        <authorList>
            <person name="Harkins D.M."/>
            <person name="Durkin A.S."/>
            <person name="Brinkac L.M."/>
            <person name="Haft D.H."/>
            <person name="Selengut J.D."/>
            <person name="Sanka R."/>
            <person name="DePew J."/>
            <person name="Purushe J."/>
            <person name="Galloway R.L."/>
            <person name="Vinetz J.M."/>
            <person name="Sutton G.G."/>
            <person name="Nierman W.C."/>
            <person name="Fouts D.E."/>
        </authorList>
    </citation>
    <scope>NUCLEOTIDE SEQUENCE [LARGE SCALE GENOMIC DNA]</scope>
    <source>
        <strain evidence="1">CDC</strain>
    </source>
</reference>
<gene>
    <name evidence="1" type="ORF">LEP1GSC195_1721</name>
</gene>
<dbReference type="AlphaFoldDB" id="R9A592"/>
<organism evidence="1 2">
    <name type="scientific">Leptospira wolbachii serovar Codice str. CDC</name>
    <dbReference type="NCBI Taxonomy" id="1218599"/>
    <lineage>
        <taxon>Bacteria</taxon>
        <taxon>Pseudomonadati</taxon>
        <taxon>Spirochaetota</taxon>
        <taxon>Spirochaetia</taxon>
        <taxon>Leptospirales</taxon>
        <taxon>Leptospiraceae</taxon>
        <taxon>Leptospira</taxon>
    </lineage>
</organism>
<evidence type="ECO:0000313" key="1">
    <source>
        <dbReference type="EMBL" id="EOQ97257.1"/>
    </source>
</evidence>
<evidence type="ECO:0000313" key="2">
    <source>
        <dbReference type="Proteomes" id="UP000013984"/>
    </source>
</evidence>
<dbReference type="STRING" id="1218599.LEP1GSC195_1721"/>
<proteinExistence type="predicted"/>
<comment type="caution">
    <text evidence="1">The sequence shown here is derived from an EMBL/GenBank/DDBJ whole genome shotgun (WGS) entry which is preliminary data.</text>
</comment>
<accession>R9A592</accession>
<protein>
    <submittedName>
        <fullName evidence="1">Uncharacterized protein</fullName>
    </submittedName>
</protein>
<name>R9A592_9LEPT</name>